<dbReference type="EMBL" id="VORX01000002">
    <property type="protein sequence ID" value="TXE09079.1"/>
    <property type="molecule type" value="Genomic_DNA"/>
</dbReference>
<proteinExistence type="predicted"/>
<evidence type="ECO:0000313" key="3">
    <source>
        <dbReference type="EMBL" id="TXE09079.1"/>
    </source>
</evidence>
<gene>
    <name evidence="3" type="ORF">ES711_03855</name>
</gene>
<feature type="transmembrane region" description="Helical" evidence="1">
    <location>
        <begin position="279"/>
        <end position="297"/>
    </location>
</feature>
<feature type="transmembrane region" description="Helical" evidence="1">
    <location>
        <begin position="85"/>
        <end position="104"/>
    </location>
</feature>
<keyword evidence="1" id="KW-0812">Transmembrane</keyword>
<dbReference type="OrthoDB" id="1522859at2"/>
<dbReference type="InterPro" id="IPR052173">
    <property type="entry name" value="Beta-lactam_resp_regulator"/>
</dbReference>
<dbReference type="PANTHER" id="PTHR34978:SF3">
    <property type="entry name" value="SLR0241 PROTEIN"/>
    <property type="match status" value="1"/>
</dbReference>
<keyword evidence="1" id="KW-1133">Transmembrane helix</keyword>
<evidence type="ECO:0000256" key="1">
    <source>
        <dbReference type="SAM" id="Phobius"/>
    </source>
</evidence>
<feature type="transmembrane region" description="Helical" evidence="1">
    <location>
        <begin position="34"/>
        <end position="55"/>
    </location>
</feature>
<feature type="domain" description="Peptidase M56" evidence="2">
    <location>
        <begin position="146"/>
        <end position="232"/>
    </location>
</feature>
<sequence>MLFYLLKSAACLAIFMVFYKYILEKENMHVFKRYYLLGALVLAFTIPLVTFTEYIEVIATPEINEGAVHYIQNVPQIEQTNYLPLILWSIYSLGVVLFGIKFLLNLFKIIFKINRNPKKKSNHIVHVLLSDMITPHTFFKYIFLNKQKFENKEIPQEVFWHEEAHAIQNHSIDVLFVELLQVIFWFNPIIYFTKHSIKMNHEYLADRAVLNKGVNATNYQHILLAFSSNASTPIGMANAINYSSIRLKVFGKQITLFNAFGQIKKRFTVMKTHTTKQKVWLKSLVLLPLLALTLYGFSEKKEIVKEATVIETSQNKVSLGLSETSEQKMYSETPQQKATAEEVAEYNKLAKQINSQPPNKTVIRLKDVKRLRVLYDKMSKEQQANAEPMPNFPPPPPPPPPVAAGTTIKRLPLPAPPPPNATAEQLKSYEKAVQDYKAEQNYTYKHKTKEGKEVEVLVIPDVQDHLPPPPPPPNAPKVLKTNTNKKIVLLEDWYITINNKRHYYPYKGDQSKYYDQYGKEITSSIVNEYKKKYDLFEKLINEEPHYIHKTEKEKKAIDHLFSDLGGMYFRMPKTDRTRVVKPINPISPYIMLIKTNGEIYYKLKSELTDKDRELLPPPPPPPPVSPLVHIENMAKKNALFFYEGKAVTSGEAIRILKSDISLNISTTQSNTNQPKVNITKDPIIIND</sequence>
<dbReference type="RefSeq" id="WP_146890266.1">
    <property type="nucleotide sequence ID" value="NZ_VORX01000002.1"/>
</dbReference>
<dbReference type="InterPro" id="IPR008756">
    <property type="entry name" value="Peptidase_M56"/>
</dbReference>
<dbReference type="PANTHER" id="PTHR34978">
    <property type="entry name" value="POSSIBLE SENSOR-TRANSDUCER PROTEIN BLAR"/>
    <property type="match status" value="1"/>
</dbReference>
<comment type="caution">
    <text evidence="3">The sequence shown here is derived from an EMBL/GenBank/DDBJ whole genome shotgun (WGS) entry which is preliminary data.</text>
</comment>
<evidence type="ECO:0000313" key="4">
    <source>
        <dbReference type="Proteomes" id="UP000321734"/>
    </source>
</evidence>
<name>A0A5C7AMX8_9FLAO</name>
<dbReference type="Pfam" id="PF05569">
    <property type="entry name" value="Peptidase_M56"/>
    <property type="match status" value="1"/>
</dbReference>
<dbReference type="Proteomes" id="UP000321734">
    <property type="component" value="Unassembled WGS sequence"/>
</dbReference>
<keyword evidence="4" id="KW-1185">Reference proteome</keyword>
<dbReference type="AlphaFoldDB" id="A0A5C7AMX8"/>
<protein>
    <recommendedName>
        <fullName evidence="2">Peptidase M56 domain-containing protein</fullName>
    </recommendedName>
</protein>
<feature type="transmembrane region" description="Helical" evidence="1">
    <location>
        <begin position="6"/>
        <end position="22"/>
    </location>
</feature>
<organism evidence="3 4">
    <name type="scientific">Gelidibacter salicanalis</name>
    <dbReference type="NCBI Taxonomy" id="291193"/>
    <lineage>
        <taxon>Bacteria</taxon>
        <taxon>Pseudomonadati</taxon>
        <taxon>Bacteroidota</taxon>
        <taxon>Flavobacteriia</taxon>
        <taxon>Flavobacteriales</taxon>
        <taxon>Flavobacteriaceae</taxon>
        <taxon>Gelidibacter</taxon>
    </lineage>
</organism>
<evidence type="ECO:0000259" key="2">
    <source>
        <dbReference type="Pfam" id="PF05569"/>
    </source>
</evidence>
<reference evidence="3 4" key="1">
    <citation type="submission" date="2019-08" db="EMBL/GenBank/DDBJ databases">
        <title>Genome sequence of Gelidibacter salicanalis IC162T.</title>
        <authorList>
            <person name="Bowman J.P."/>
        </authorList>
    </citation>
    <scope>NUCLEOTIDE SEQUENCE [LARGE SCALE GENOMIC DNA]</scope>
    <source>
        <strain evidence="3 4">IC162</strain>
    </source>
</reference>
<accession>A0A5C7AMX8</accession>
<keyword evidence="1" id="KW-0472">Membrane</keyword>